<evidence type="ECO:0000313" key="2">
    <source>
        <dbReference type="EMBL" id="PZV77659.1"/>
    </source>
</evidence>
<sequence length="214" mass="24749">MKKINLVLVIFLFISSCSLNDDSSGIELLEKESNNFLTTSDLKKIGEFYNQILENMVFDDGVNKKAKTFLGKNARTHVDSLEFMRELQSYVSNYTKQLNLTAFDSILDNSEFRFCDEELIRILRDLNGFEVQKKNNNLNYEAIEWDQNQVLSLSNISESNLLIEISKLENLTKKELYQSPESLNVVLLGLSIGKYSNQFWNLSPNTKKYQTEIN</sequence>
<keyword evidence="1" id="KW-0732">Signal</keyword>
<accession>A0A326RN48</accession>
<feature type="signal peptide" evidence="1">
    <location>
        <begin position="1"/>
        <end position="20"/>
    </location>
</feature>
<proteinExistence type="predicted"/>
<dbReference type="Proteomes" id="UP000248917">
    <property type="component" value="Unassembled WGS sequence"/>
</dbReference>
<organism evidence="2 3">
    <name type="scientific">Algoriphagus aquaeductus</name>
    <dbReference type="NCBI Taxonomy" id="475299"/>
    <lineage>
        <taxon>Bacteria</taxon>
        <taxon>Pseudomonadati</taxon>
        <taxon>Bacteroidota</taxon>
        <taxon>Cytophagia</taxon>
        <taxon>Cytophagales</taxon>
        <taxon>Cyclobacteriaceae</taxon>
        <taxon>Algoriphagus</taxon>
    </lineage>
</organism>
<reference evidence="2 3" key="1">
    <citation type="submission" date="2018-06" db="EMBL/GenBank/DDBJ databases">
        <title>Genomic Encyclopedia of Archaeal and Bacterial Type Strains, Phase II (KMG-II): from individual species to whole genera.</title>
        <authorList>
            <person name="Goeker M."/>
        </authorList>
    </citation>
    <scope>NUCLEOTIDE SEQUENCE [LARGE SCALE GENOMIC DNA]</scope>
    <source>
        <strain evidence="2 3">T4</strain>
    </source>
</reference>
<dbReference type="EMBL" id="QKTX01000019">
    <property type="protein sequence ID" value="PZV77659.1"/>
    <property type="molecule type" value="Genomic_DNA"/>
</dbReference>
<evidence type="ECO:0000256" key="1">
    <source>
        <dbReference type="SAM" id="SignalP"/>
    </source>
</evidence>
<gene>
    <name evidence="2" type="ORF">CLV31_11972</name>
</gene>
<evidence type="ECO:0000313" key="3">
    <source>
        <dbReference type="Proteomes" id="UP000248917"/>
    </source>
</evidence>
<dbReference type="PROSITE" id="PS51257">
    <property type="entry name" value="PROKAR_LIPOPROTEIN"/>
    <property type="match status" value="1"/>
</dbReference>
<feature type="chain" id="PRO_5016241193" evidence="1">
    <location>
        <begin position="21"/>
        <end position="214"/>
    </location>
</feature>
<protein>
    <submittedName>
        <fullName evidence="2">Uncharacterized protein</fullName>
    </submittedName>
</protein>
<comment type="caution">
    <text evidence="2">The sequence shown here is derived from an EMBL/GenBank/DDBJ whole genome shotgun (WGS) entry which is preliminary data.</text>
</comment>
<dbReference type="AlphaFoldDB" id="A0A326RN48"/>
<name>A0A326RN48_9BACT</name>
<dbReference type="RefSeq" id="WP_111394753.1">
    <property type="nucleotide sequence ID" value="NZ_QKTX01000019.1"/>
</dbReference>
<keyword evidence="3" id="KW-1185">Reference proteome</keyword>